<dbReference type="AlphaFoldDB" id="A0A9X1NEF1"/>
<sequence length="70" mass="7652">MNSWTWRYEAADGSTLNGSELPRTGFPNQADAESWVGESWHDLLAAGVEQVSLLNSGEKVYGPMSLRPLA</sequence>
<dbReference type="Proteomes" id="UP001138997">
    <property type="component" value="Unassembled WGS sequence"/>
</dbReference>
<dbReference type="RefSeq" id="WP_231440888.1">
    <property type="nucleotide sequence ID" value="NZ_JAJOMB010000005.1"/>
</dbReference>
<keyword evidence="2" id="KW-1185">Reference proteome</keyword>
<accession>A0A9X1NEF1</accession>
<dbReference type="EMBL" id="JAJOMB010000005">
    <property type="protein sequence ID" value="MCD5311568.1"/>
    <property type="molecule type" value="Genomic_DNA"/>
</dbReference>
<comment type="caution">
    <text evidence="1">The sequence shown here is derived from an EMBL/GenBank/DDBJ whole genome shotgun (WGS) entry which is preliminary data.</text>
</comment>
<organism evidence="1 2">
    <name type="scientific">Kineosporia babensis</name>
    <dbReference type="NCBI Taxonomy" id="499548"/>
    <lineage>
        <taxon>Bacteria</taxon>
        <taxon>Bacillati</taxon>
        <taxon>Actinomycetota</taxon>
        <taxon>Actinomycetes</taxon>
        <taxon>Kineosporiales</taxon>
        <taxon>Kineosporiaceae</taxon>
        <taxon>Kineosporia</taxon>
    </lineage>
</organism>
<proteinExistence type="predicted"/>
<name>A0A9X1NEF1_9ACTN</name>
<protein>
    <submittedName>
        <fullName evidence="1">Uncharacterized protein</fullName>
    </submittedName>
</protein>
<evidence type="ECO:0000313" key="1">
    <source>
        <dbReference type="EMBL" id="MCD5311568.1"/>
    </source>
</evidence>
<gene>
    <name evidence="1" type="ORF">LR394_11700</name>
</gene>
<evidence type="ECO:0000313" key="2">
    <source>
        <dbReference type="Proteomes" id="UP001138997"/>
    </source>
</evidence>
<reference evidence="1" key="1">
    <citation type="submission" date="2021-11" db="EMBL/GenBank/DDBJ databases">
        <title>Streptomyces corallinus and Kineosporia corallina sp. nov., two new coral-derived marine actinobacteria.</title>
        <authorList>
            <person name="Buangrab K."/>
            <person name="Sutthacheep M."/>
            <person name="Yeemin T."/>
            <person name="Harunari E."/>
            <person name="Igarashi Y."/>
            <person name="Sripreechasak P."/>
            <person name="Kanchanasin P."/>
            <person name="Tanasupawat S."/>
            <person name="Phongsopitanun W."/>
        </authorList>
    </citation>
    <scope>NUCLEOTIDE SEQUENCE</scope>
    <source>
        <strain evidence="1">JCM 31032</strain>
    </source>
</reference>